<dbReference type="InterPro" id="IPR001611">
    <property type="entry name" value="Leu-rich_rpt"/>
</dbReference>
<evidence type="ECO:0000313" key="7">
    <source>
        <dbReference type="Proteomes" id="UP000289340"/>
    </source>
</evidence>
<keyword evidence="1" id="KW-0433">Leucine-rich repeat</keyword>
<keyword evidence="6" id="KW-0548">Nucleotidyltransferase</keyword>
<evidence type="ECO:0000259" key="5">
    <source>
        <dbReference type="Pfam" id="PF25597"/>
    </source>
</evidence>
<dbReference type="SMART" id="SM00369">
    <property type="entry name" value="LRR_TYP"/>
    <property type="match status" value="17"/>
</dbReference>
<evidence type="ECO:0000259" key="4">
    <source>
        <dbReference type="Pfam" id="PF07727"/>
    </source>
</evidence>
<organism evidence="6 7">
    <name type="scientific">Glycine soja</name>
    <name type="common">Wild soybean</name>
    <dbReference type="NCBI Taxonomy" id="3848"/>
    <lineage>
        <taxon>Eukaryota</taxon>
        <taxon>Viridiplantae</taxon>
        <taxon>Streptophyta</taxon>
        <taxon>Embryophyta</taxon>
        <taxon>Tracheophyta</taxon>
        <taxon>Spermatophyta</taxon>
        <taxon>Magnoliopsida</taxon>
        <taxon>eudicotyledons</taxon>
        <taxon>Gunneridae</taxon>
        <taxon>Pentapetalae</taxon>
        <taxon>rosids</taxon>
        <taxon>fabids</taxon>
        <taxon>Fabales</taxon>
        <taxon>Fabaceae</taxon>
        <taxon>Papilionoideae</taxon>
        <taxon>50 kb inversion clade</taxon>
        <taxon>NPAAA clade</taxon>
        <taxon>indigoferoid/millettioid clade</taxon>
        <taxon>Phaseoleae</taxon>
        <taxon>Glycine</taxon>
        <taxon>Glycine subgen. Soja</taxon>
    </lineage>
</organism>
<dbReference type="PROSITE" id="PS51450">
    <property type="entry name" value="LRR"/>
    <property type="match status" value="5"/>
</dbReference>
<name>A0A445HU40_GLYSO</name>
<dbReference type="InterPro" id="IPR003591">
    <property type="entry name" value="Leu-rich_rpt_typical-subtyp"/>
</dbReference>
<feature type="region of interest" description="Disordered" evidence="3">
    <location>
        <begin position="866"/>
        <end position="912"/>
    </location>
</feature>
<evidence type="ECO:0000256" key="1">
    <source>
        <dbReference type="ARBA" id="ARBA00022614"/>
    </source>
</evidence>
<dbReference type="GO" id="GO:0005737">
    <property type="term" value="C:cytoplasm"/>
    <property type="evidence" value="ECO:0007669"/>
    <property type="project" value="TreeGrafter"/>
</dbReference>
<dbReference type="PRINTS" id="PR00019">
    <property type="entry name" value="LEURICHRPT"/>
</dbReference>
<dbReference type="SUPFAM" id="SSF52058">
    <property type="entry name" value="L domain-like"/>
    <property type="match status" value="3"/>
</dbReference>
<dbReference type="PANTHER" id="PTHR48051">
    <property type="match status" value="1"/>
</dbReference>
<keyword evidence="2" id="KW-0677">Repeat</keyword>
<feature type="domain" description="Reverse transcriptase Ty1/copia-type" evidence="4">
    <location>
        <begin position="957"/>
        <end position="1185"/>
    </location>
</feature>
<dbReference type="Gene3D" id="3.80.10.10">
    <property type="entry name" value="Ribonuclease Inhibitor"/>
    <property type="match status" value="5"/>
</dbReference>
<evidence type="ECO:0000256" key="2">
    <source>
        <dbReference type="ARBA" id="ARBA00022737"/>
    </source>
</evidence>
<dbReference type="SMART" id="SM00365">
    <property type="entry name" value="LRR_SD22"/>
    <property type="match status" value="5"/>
</dbReference>
<gene>
    <name evidence="6" type="ORF">D0Y65_035172</name>
</gene>
<reference evidence="6 7" key="1">
    <citation type="submission" date="2018-09" db="EMBL/GenBank/DDBJ databases">
        <title>A high-quality reference genome of wild soybean provides a powerful tool to mine soybean genomes.</title>
        <authorList>
            <person name="Xie M."/>
            <person name="Chung C.Y.L."/>
            <person name="Li M.-W."/>
            <person name="Wong F.-L."/>
            <person name="Chan T.-F."/>
            <person name="Lam H.-M."/>
        </authorList>
    </citation>
    <scope>NUCLEOTIDE SEQUENCE [LARGE SCALE GENOMIC DNA]</scope>
    <source>
        <strain evidence="7">cv. W05</strain>
        <tissue evidence="6">Hypocotyl of etiolated seedlings</tissue>
    </source>
</reference>
<protein>
    <submittedName>
        <fullName evidence="6">Plant intracellular Ras-group-related LRR protein 6</fullName>
        <ecNumber evidence="6">2.7.7.7</ecNumber>
    </submittedName>
</protein>
<feature type="compositionally biased region" description="Low complexity" evidence="3">
    <location>
        <begin position="890"/>
        <end position="907"/>
    </location>
</feature>
<dbReference type="Pfam" id="PF13855">
    <property type="entry name" value="LRR_8"/>
    <property type="match status" value="3"/>
</dbReference>
<dbReference type="InterPro" id="IPR050216">
    <property type="entry name" value="LRR_domain-containing"/>
</dbReference>
<comment type="caution">
    <text evidence="6">The sequence shown here is derived from an EMBL/GenBank/DDBJ whole genome shotgun (WGS) entry which is preliminary data.</text>
</comment>
<dbReference type="PANTHER" id="PTHR48051:SF1">
    <property type="entry name" value="RAS SUPPRESSOR PROTEIN 1"/>
    <property type="match status" value="1"/>
</dbReference>
<accession>A0A445HU40</accession>
<dbReference type="EC" id="2.7.7.7" evidence="6"/>
<dbReference type="Pfam" id="PF07727">
    <property type="entry name" value="RVT_2"/>
    <property type="match status" value="1"/>
</dbReference>
<dbReference type="Pfam" id="PF25597">
    <property type="entry name" value="SH3_retrovirus"/>
    <property type="match status" value="1"/>
</dbReference>
<dbReference type="SMART" id="SM00364">
    <property type="entry name" value="LRR_BAC"/>
    <property type="match status" value="9"/>
</dbReference>
<sequence length="1392" mass="154023">MDRLLKAARASGSLNLSNRSLTEIPDEVYRNLEGLGGGDDKWWEAVELQKLILAHNSIASLKEDLRNLPFLAVLNLSHNSLSQLPAAIGELPQLKMLDVSFNSIVNIPEEIGSATSLVKLDCSNNQLTELPSSLGRCLELSDLKGSNNLITSLPEDLANCSKLSKLDMEGNKLTVISENLISSWTMLTEFNASKNLLNGIPTSIGGLSRLIRVYVHQNRISAIPSSIIGCHSLTELYLGNNNISTLPVEIGALSRLGTLDLHSNQLKDYPVEACKLSLLVLDLSNNSLSGLPPEMGKMTTLRKLLLSGNPMRTLRSSLVSGPTPALLKFLRSRLSEDEDSEAVTTTKEVIAMATRLSITSKELSMEGLGLSAVPSEVWESGEVIKLNLSRNSIQELPVELSSCVSLQVKPYLLVLFPTLILSKNQIKEWPGSILKSLLSLSCLKLDNNPLKQIPLDGFEVVPKLQILDLSGNAASLLDVPAFSSLPYLQELYLRRMRLSEVPSDIVGLQQLRILDLSQNSLQSIPVVEPIIKSHRLQRFVANPQIPLQFLTEADHTVGIKNPAYEAWEQQDQVLLTWLQSMLSSLILSCVLRCVHSYEVWERIHNYFLKQTRVTISDSLASVGSPIMLQEHVDSILEGLPPDYDSVISVIESKFKPLPIAEGGSSRSDGFNRSSGRCSGGQGRGGGRTLLRIIQVSRRTTSILAMDRITLVQGRTMLLLALLIWNRCTTVNNYQNPPSAILIRVTNEVLLQGSVGPDGLYSFSNIQFQNSSSCSASCCLFLEYPITVTNWTSDLKNAFFLGYSTSHKGYKCLSPSGRLFISKDVLFNESKFPYAELFESTCSLSQSLSSPTSFNFPSIPIIPNVQNNIQNSSTSHPHTNASSASHHLPNSPSDQSPPDQSSSSSDQSLTTHSQHVQSAHLSADFAVSFDTPVSASPSPVLRRIQIPHWLQIVPRYMPLPPDRKAIGWKWVFQLKENADGSINKFKARFVAKGFNQVQGFDFSPVVKPVTIRLILTLAVINQWKLFQLDVNNAFLNGLLNESVYMSQPPGFKDSNSSLVWRLNRALYGLKQAPREWFERLQFTLIQFGFVASKRDPSLFIYAASVYLLVYVDDIIISGSSIQLIQQLTSQLNSNFSLKQLGQLDYFVGIEVKTLSDSSLLLTQSKYIRDLLQKTNLTQAQVISSPTTSSCKLTTTGSDLFTDPTMYRSVVGALQYLTITRPVISFAVNKVCQFMANPLDTHWAAVKIILRYLKGTVLYGLHLRPAALGQPYSIRALCDADWHQTLMIDVLLLVQLYTLVLISYPGGLTSRKLLQDPAQRPSTEGLKDLTSLKELDLSNNNISVLLPELGLLEPSLQALRLDGNPLRSIRRTVLDRGTKAVLQYLKDKLPEQEQ</sequence>
<dbReference type="InterPro" id="IPR057670">
    <property type="entry name" value="SH3_retrovirus"/>
</dbReference>
<dbReference type="InterPro" id="IPR032675">
    <property type="entry name" value="LRR_dom_sf"/>
</dbReference>
<evidence type="ECO:0000313" key="6">
    <source>
        <dbReference type="EMBL" id="RZB77099.1"/>
    </source>
</evidence>
<dbReference type="Proteomes" id="UP000289340">
    <property type="component" value="Chromosome 12"/>
</dbReference>
<feature type="compositionally biased region" description="Polar residues" evidence="3">
    <location>
        <begin position="873"/>
        <end position="889"/>
    </location>
</feature>
<feature type="domain" description="Retroviral polymerase SH3-like" evidence="5">
    <location>
        <begin position="796"/>
        <end position="834"/>
    </location>
</feature>
<dbReference type="EMBL" id="QZWG01000012">
    <property type="protein sequence ID" value="RZB77099.1"/>
    <property type="molecule type" value="Genomic_DNA"/>
</dbReference>
<dbReference type="SUPFAM" id="SSF56672">
    <property type="entry name" value="DNA/RNA polymerases"/>
    <property type="match status" value="1"/>
</dbReference>
<keyword evidence="7" id="KW-1185">Reference proteome</keyword>
<dbReference type="GO" id="GO:0003887">
    <property type="term" value="F:DNA-directed DNA polymerase activity"/>
    <property type="evidence" value="ECO:0007669"/>
    <property type="project" value="UniProtKB-EC"/>
</dbReference>
<dbReference type="Pfam" id="PF00560">
    <property type="entry name" value="LRR_1"/>
    <property type="match status" value="3"/>
</dbReference>
<feature type="region of interest" description="Disordered" evidence="3">
    <location>
        <begin position="660"/>
        <end position="683"/>
    </location>
</feature>
<dbReference type="InterPro" id="IPR043502">
    <property type="entry name" value="DNA/RNA_pol_sf"/>
</dbReference>
<dbReference type="InterPro" id="IPR013103">
    <property type="entry name" value="RVT_2"/>
</dbReference>
<evidence type="ECO:0000256" key="3">
    <source>
        <dbReference type="SAM" id="MobiDB-lite"/>
    </source>
</evidence>
<keyword evidence="6" id="KW-0808">Transferase</keyword>
<proteinExistence type="predicted"/>